<comment type="caution">
    <text evidence="2">The sequence shown here is derived from an EMBL/GenBank/DDBJ whole genome shotgun (WGS) entry which is preliminary data.</text>
</comment>
<accession>A0A433CYE8</accession>
<dbReference type="Proteomes" id="UP000268093">
    <property type="component" value="Unassembled WGS sequence"/>
</dbReference>
<name>A0A433CYE8_9FUNG</name>
<protein>
    <submittedName>
        <fullName evidence="2">Uncharacterized protein</fullName>
    </submittedName>
</protein>
<evidence type="ECO:0000313" key="2">
    <source>
        <dbReference type="EMBL" id="RUP43591.1"/>
    </source>
</evidence>
<evidence type="ECO:0000256" key="1">
    <source>
        <dbReference type="SAM" id="MobiDB-lite"/>
    </source>
</evidence>
<organism evidence="2 3">
    <name type="scientific">Jimgerdemannia flammicorona</name>
    <dbReference type="NCBI Taxonomy" id="994334"/>
    <lineage>
        <taxon>Eukaryota</taxon>
        <taxon>Fungi</taxon>
        <taxon>Fungi incertae sedis</taxon>
        <taxon>Mucoromycota</taxon>
        <taxon>Mucoromycotina</taxon>
        <taxon>Endogonomycetes</taxon>
        <taxon>Endogonales</taxon>
        <taxon>Endogonaceae</taxon>
        <taxon>Jimgerdemannia</taxon>
    </lineage>
</organism>
<dbReference type="EMBL" id="RBNI01010651">
    <property type="protein sequence ID" value="RUP43591.1"/>
    <property type="molecule type" value="Genomic_DNA"/>
</dbReference>
<sequence>MSSFTTTSTAFLSFSTPSRFSN</sequence>
<gene>
    <name evidence="2" type="ORF">BC936DRAFT_136970</name>
</gene>
<feature type="compositionally biased region" description="Low complexity" evidence="1">
    <location>
        <begin position="1"/>
        <end position="16"/>
    </location>
</feature>
<proteinExistence type="predicted"/>
<feature type="region of interest" description="Disordered" evidence="1">
    <location>
        <begin position="1"/>
        <end position="22"/>
    </location>
</feature>
<evidence type="ECO:0000313" key="3">
    <source>
        <dbReference type="Proteomes" id="UP000268093"/>
    </source>
</evidence>
<dbReference type="AlphaFoldDB" id="A0A433CYE8"/>
<keyword evidence="3" id="KW-1185">Reference proteome</keyword>
<reference evidence="2 3" key="1">
    <citation type="journal article" date="2018" name="New Phytol.">
        <title>Phylogenomics of Endogonaceae and evolution of mycorrhizas within Mucoromycota.</title>
        <authorList>
            <person name="Chang Y."/>
            <person name="Desiro A."/>
            <person name="Na H."/>
            <person name="Sandor L."/>
            <person name="Lipzen A."/>
            <person name="Clum A."/>
            <person name="Barry K."/>
            <person name="Grigoriev I.V."/>
            <person name="Martin F.M."/>
            <person name="Stajich J.E."/>
            <person name="Smith M.E."/>
            <person name="Bonito G."/>
            <person name="Spatafora J.W."/>
        </authorList>
    </citation>
    <scope>NUCLEOTIDE SEQUENCE [LARGE SCALE GENOMIC DNA]</scope>
    <source>
        <strain evidence="2 3">GMNB39</strain>
    </source>
</reference>